<sequence length="62" mass="7665">MQWKLIKRITVEQKDNQRRNISNPKLEIFPQILISSKLAKNMLDERNNDILYDRVREWFYIT</sequence>
<dbReference type="AlphaFoldDB" id="A0A0Q9YD49"/>
<dbReference type="PATRIC" id="fig|217031.4.peg.1737"/>
<evidence type="ECO:0000313" key="2">
    <source>
        <dbReference type="Proteomes" id="UP000053881"/>
    </source>
</evidence>
<organism evidence="1 2">
    <name type="scientific">Lederbergia galactosidilytica</name>
    <dbReference type="NCBI Taxonomy" id="217031"/>
    <lineage>
        <taxon>Bacteria</taxon>
        <taxon>Bacillati</taxon>
        <taxon>Bacillota</taxon>
        <taxon>Bacilli</taxon>
        <taxon>Bacillales</taxon>
        <taxon>Bacillaceae</taxon>
        <taxon>Lederbergia</taxon>
    </lineage>
</organism>
<proteinExistence type="predicted"/>
<accession>A0A0Q9YD49</accession>
<name>A0A0Q9YD49_9BACI</name>
<dbReference type="Proteomes" id="UP000053881">
    <property type="component" value="Unassembled WGS sequence"/>
</dbReference>
<reference evidence="1 2" key="1">
    <citation type="submission" date="2015-06" db="EMBL/GenBank/DDBJ databases">
        <title>Genome sequencing project of Bacillus galactosidilyticus PL133.</title>
        <authorList>
            <person name="Gaiero J."/>
            <person name="Nicol R."/>
            <person name="Habash M."/>
        </authorList>
    </citation>
    <scope>NUCLEOTIDE SEQUENCE [LARGE SCALE GENOMIC DNA]</scope>
    <source>
        <strain evidence="1 2">PL133</strain>
    </source>
</reference>
<protein>
    <submittedName>
        <fullName evidence="1">Uncharacterized protein</fullName>
    </submittedName>
</protein>
<evidence type="ECO:0000313" key="1">
    <source>
        <dbReference type="EMBL" id="KRG15674.1"/>
    </source>
</evidence>
<dbReference type="EMBL" id="LGPB01000049">
    <property type="protein sequence ID" value="KRG15674.1"/>
    <property type="molecule type" value="Genomic_DNA"/>
</dbReference>
<gene>
    <name evidence="1" type="ORF">ACA29_05175</name>
</gene>
<comment type="caution">
    <text evidence="1">The sequence shown here is derived from an EMBL/GenBank/DDBJ whole genome shotgun (WGS) entry which is preliminary data.</text>
</comment>